<evidence type="ECO:0000313" key="4">
    <source>
        <dbReference type="Proteomes" id="UP000504633"/>
    </source>
</evidence>
<evidence type="ECO:0000256" key="2">
    <source>
        <dbReference type="ARBA" id="ARBA00023108"/>
    </source>
</evidence>
<dbReference type="RefSeq" id="XP_023162468.2">
    <property type="nucleotide sequence ID" value="XM_023306700.2"/>
</dbReference>
<organism evidence="4 5">
    <name type="scientific">Drosophila hydei</name>
    <name type="common">Fruit fly</name>
    <dbReference type="NCBI Taxonomy" id="7224"/>
    <lineage>
        <taxon>Eukaryota</taxon>
        <taxon>Metazoa</taxon>
        <taxon>Ecdysozoa</taxon>
        <taxon>Arthropoda</taxon>
        <taxon>Hexapoda</taxon>
        <taxon>Insecta</taxon>
        <taxon>Pterygota</taxon>
        <taxon>Neoptera</taxon>
        <taxon>Endopterygota</taxon>
        <taxon>Diptera</taxon>
        <taxon>Brachycera</taxon>
        <taxon>Muscomorpha</taxon>
        <taxon>Ephydroidea</taxon>
        <taxon>Drosophilidae</taxon>
        <taxon>Drosophila</taxon>
    </lineage>
</organism>
<dbReference type="InterPro" id="IPR038606">
    <property type="entry name" value="To_sf"/>
</dbReference>
<dbReference type="GO" id="GO:0007623">
    <property type="term" value="P:circadian rhythm"/>
    <property type="evidence" value="ECO:0007669"/>
    <property type="project" value="UniProtKB-ARBA"/>
</dbReference>
<sequence>MIFDQEIYELMPQLDLGSKTILFVYTWKAVSDALQLPGDIQKCYFGDDKCIAESTNQYLRKYGKGNIDLGLPPFDNLPIDDITLINSPGPLWISYKLKNQRLKGFENATITGITGFNRQPEMNKMIIELKIPSLVCHGDYELRGRGVILYTNSSGSTKSDLQNVRLKLNIKNFIEYRKNRRYLKVYGVSTQIELDRWILTADNLFKENTDLTLLLNRVINENWIEFWNEIEATILPVYTKSILNIVNNIIYNIPYDELFLTH</sequence>
<dbReference type="GeneID" id="111593724"/>
<dbReference type="PANTHER" id="PTHR11008">
    <property type="entry name" value="PROTEIN TAKEOUT-LIKE PROTEIN"/>
    <property type="match status" value="1"/>
</dbReference>
<name>A0A6J1LGL9_DROHY</name>
<evidence type="ECO:0000256" key="3">
    <source>
        <dbReference type="ARBA" id="ARBA00060902"/>
    </source>
</evidence>
<dbReference type="OrthoDB" id="8190514at2759"/>
<evidence type="ECO:0000256" key="1">
    <source>
        <dbReference type="ARBA" id="ARBA00022729"/>
    </source>
</evidence>
<dbReference type="Pfam" id="PF06585">
    <property type="entry name" value="JHBP"/>
    <property type="match status" value="1"/>
</dbReference>
<keyword evidence="2" id="KW-0090">Biological rhythms</keyword>
<dbReference type="Proteomes" id="UP000504633">
    <property type="component" value="Unplaced"/>
</dbReference>
<dbReference type="GO" id="GO:0005615">
    <property type="term" value="C:extracellular space"/>
    <property type="evidence" value="ECO:0007669"/>
    <property type="project" value="TreeGrafter"/>
</dbReference>
<keyword evidence="1" id="KW-0732">Signal</keyword>
<keyword evidence="4" id="KW-1185">Reference proteome</keyword>
<protein>
    <submittedName>
        <fullName evidence="5">Circadian clock-controlled protein-like isoform X1</fullName>
    </submittedName>
</protein>
<dbReference type="AlphaFoldDB" id="A0A6J1LGL9"/>
<dbReference type="FunFam" id="3.15.10.30:FF:000001">
    <property type="entry name" value="Takeout-like protein 1"/>
    <property type="match status" value="1"/>
</dbReference>
<accession>A0A6J1LGL9</accession>
<comment type="similarity">
    <text evidence="3">Belongs to the TO family.</text>
</comment>
<dbReference type="InterPro" id="IPR010562">
    <property type="entry name" value="Haemolymph_juvenile_hormone-bd"/>
</dbReference>
<proteinExistence type="inferred from homology"/>
<reference evidence="5" key="1">
    <citation type="submission" date="2025-08" db="UniProtKB">
        <authorList>
            <consortium name="RefSeq"/>
        </authorList>
    </citation>
    <scope>IDENTIFICATION</scope>
    <source>
        <strain evidence="5">15085-1641.00</strain>
        <tissue evidence="5">Whole body</tissue>
    </source>
</reference>
<gene>
    <name evidence="5" type="primary">LOC111593724</name>
</gene>
<dbReference type="Gene3D" id="3.15.10.30">
    <property type="entry name" value="Haemolymph juvenile hormone binding protein"/>
    <property type="match status" value="1"/>
</dbReference>
<dbReference type="PANTHER" id="PTHR11008:SF32">
    <property type="entry name" value="CIRCADIAN CLOCK-CONTROLLED PROTEIN DAYWAKE-RELATED"/>
    <property type="match status" value="1"/>
</dbReference>
<evidence type="ECO:0000313" key="5">
    <source>
        <dbReference type="RefSeq" id="XP_023162468.2"/>
    </source>
</evidence>
<dbReference type="SMART" id="SM00700">
    <property type="entry name" value="JHBP"/>
    <property type="match status" value="1"/>
</dbReference>
<dbReference type="KEGG" id="dhe:111593724"/>